<keyword evidence="5" id="KW-0175">Coiled coil</keyword>
<dbReference type="GO" id="GO:0005576">
    <property type="term" value="C:extracellular region"/>
    <property type="evidence" value="ECO:0007669"/>
    <property type="project" value="UniProtKB-SubCell"/>
</dbReference>
<evidence type="ECO:0000256" key="3">
    <source>
        <dbReference type="ARBA" id="ARBA00023143"/>
    </source>
</evidence>
<dbReference type="Gene3D" id="3.30.70.2120">
    <property type="match status" value="1"/>
</dbReference>
<comment type="subcellular location">
    <subcellularLocation>
        <location evidence="4">Secreted</location>
    </subcellularLocation>
    <subcellularLocation>
        <location evidence="4">Bacterial flagellum</location>
    </subcellularLocation>
</comment>
<dbReference type="PANTHER" id="PTHR42792:SF2">
    <property type="entry name" value="FLAGELLIN"/>
    <property type="match status" value="1"/>
</dbReference>
<dbReference type="Gene3D" id="1.20.1330.10">
    <property type="entry name" value="f41 fragment of flagellin, N-terminal domain"/>
    <property type="match status" value="2"/>
</dbReference>
<dbReference type="AlphaFoldDB" id="A0AAN1WKI9"/>
<dbReference type="Pfam" id="PF00700">
    <property type="entry name" value="Flagellin_C"/>
    <property type="match status" value="1"/>
</dbReference>
<keyword evidence="2 4" id="KW-0964">Secreted</keyword>
<dbReference type="KEGG" id="marq:MARGE09_P3496"/>
<dbReference type="GO" id="GO:0005198">
    <property type="term" value="F:structural molecule activity"/>
    <property type="evidence" value="ECO:0007669"/>
    <property type="project" value="UniProtKB-UniRule"/>
</dbReference>
<evidence type="ECO:0000256" key="5">
    <source>
        <dbReference type="SAM" id="Coils"/>
    </source>
</evidence>
<dbReference type="PRINTS" id="PR00207">
    <property type="entry name" value="FLAGELLIN"/>
</dbReference>
<evidence type="ECO:0000259" key="6">
    <source>
        <dbReference type="Pfam" id="PF00669"/>
    </source>
</evidence>
<dbReference type="PANTHER" id="PTHR42792">
    <property type="entry name" value="FLAGELLIN"/>
    <property type="match status" value="1"/>
</dbReference>
<evidence type="ECO:0000259" key="7">
    <source>
        <dbReference type="Pfam" id="PF00700"/>
    </source>
</evidence>
<dbReference type="Proteomes" id="UP001320119">
    <property type="component" value="Chromosome"/>
</dbReference>
<feature type="domain" description="Flagellin C-terminal" evidence="7">
    <location>
        <begin position="623"/>
        <end position="708"/>
    </location>
</feature>
<keyword evidence="3 4" id="KW-0975">Bacterial flagellum</keyword>
<dbReference type="RefSeq" id="WP_275068733.1">
    <property type="nucleotide sequence ID" value="NZ_AP023086.1"/>
</dbReference>
<proteinExistence type="inferred from homology"/>
<dbReference type="GO" id="GO:0009288">
    <property type="term" value="C:bacterial-type flagellum"/>
    <property type="evidence" value="ECO:0007669"/>
    <property type="project" value="UniProtKB-SubCell"/>
</dbReference>
<feature type="domain" description="Flagellin N-terminal" evidence="6">
    <location>
        <begin position="5"/>
        <end position="141"/>
    </location>
</feature>
<evidence type="ECO:0000313" key="8">
    <source>
        <dbReference type="EMBL" id="BCD99295.1"/>
    </source>
</evidence>
<keyword evidence="8" id="KW-0969">Cilium</keyword>
<comment type="similarity">
    <text evidence="1 4">Belongs to the bacterial flagellin family.</text>
</comment>
<gene>
    <name evidence="8" type="ORF">MARGE09_P3496</name>
</gene>
<dbReference type="Gene3D" id="6.10.10.10">
    <property type="entry name" value="Flagellar export chaperone, C-terminal domain"/>
    <property type="match status" value="1"/>
</dbReference>
<sequence>MPLVINTNIASLNAQRQLVNSGNELSTAMERLSSGKRINTAADDAAGLAISNRMTAQVRGLNQAVRNANDGISLIQTAEGALDETTNILQRMRELAIQSANGIYDDSNRKTLDAEVQQLISELDRIAQTTTFNGQTLLDGSLGNVELQVGSQANQTIEFNIQAMDAKTLGMGSVSVDVLGSEITSTLSSLSLDESDIQINGQSIGSFDGSSDTFQDLIDGVNDNVLGVEATGYTSLEGTTVGDGVLENGNKLQITLVSADGSGNNVFNITDTDNLAQLAEKISTVTGGAVSADIDDSGQLIISNNSGSTIEVMGVDATGSSNAAAEIIERATGFNTYDGAAATTDQAYGQIILTSEHGDPITVSRGATGTLEDLQNLGFRESDEAGVVKGVGLGSTGAAQAWNVGDLTINGIVIDNDDTDSLQGKVNAINEQSADSGVVAQAFASLSIDISTADLTVVSAAADNLTLNGVTIDLGLSANATASDIVDGFNANTDLTGVTARLSGTRIMLESDQGSINITSPSANSIIASGTALAGANFQSYITSSTGTLVNSSVAATSGLSLVVEAGLKLVSTSEQPISIELGDNADPQTLGLIEANSTAGGRFGTAIASVSVDTVAKAQKAIGVVDNALDAINDVRSQLGAVNNRLDFTINNLLVVSENTSAAKSRIMDADFAAETAALSRAQVLQQASQAMLAQANAASQQVLQLLQG</sequence>
<dbReference type="SUPFAM" id="SSF64518">
    <property type="entry name" value="Phase 1 flagellin"/>
    <property type="match status" value="1"/>
</dbReference>
<dbReference type="InterPro" id="IPR042187">
    <property type="entry name" value="Flagellin_C_sub2"/>
</dbReference>
<dbReference type="EMBL" id="AP023086">
    <property type="protein sequence ID" value="BCD99295.1"/>
    <property type="molecule type" value="Genomic_DNA"/>
</dbReference>
<dbReference type="InterPro" id="IPR001029">
    <property type="entry name" value="Flagellin_N"/>
</dbReference>
<organism evidence="8 9">
    <name type="scientific">Marinagarivorans cellulosilyticus</name>
    <dbReference type="NCBI Taxonomy" id="2721545"/>
    <lineage>
        <taxon>Bacteria</taxon>
        <taxon>Pseudomonadati</taxon>
        <taxon>Pseudomonadota</taxon>
        <taxon>Gammaproteobacteria</taxon>
        <taxon>Cellvibrionales</taxon>
        <taxon>Cellvibrionaceae</taxon>
        <taxon>Marinagarivorans</taxon>
    </lineage>
</organism>
<accession>A0AAN1WKI9</accession>
<feature type="coiled-coil region" evidence="5">
    <location>
        <begin position="75"/>
        <end position="129"/>
    </location>
</feature>
<reference evidence="8 9" key="1">
    <citation type="journal article" date="2022" name="IScience">
        <title>An ultrasensitive nanofiber-based assay for enzymatic hydrolysis and deep-sea microbial degradation of cellulose.</title>
        <authorList>
            <person name="Tsudome M."/>
            <person name="Tachioka M."/>
            <person name="Miyazaki M."/>
            <person name="Uchimura K."/>
            <person name="Tsuda M."/>
            <person name="Takaki Y."/>
            <person name="Deguchi S."/>
        </authorList>
    </citation>
    <scope>NUCLEOTIDE SEQUENCE [LARGE SCALE GENOMIC DNA]</scope>
    <source>
        <strain evidence="8 9">GE09</strain>
    </source>
</reference>
<protein>
    <recommendedName>
        <fullName evidence="4">Flagellin</fullName>
    </recommendedName>
</protein>
<keyword evidence="8" id="KW-0282">Flagellum</keyword>
<evidence type="ECO:0000256" key="2">
    <source>
        <dbReference type="ARBA" id="ARBA00022525"/>
    </source>
</evidence>
<comment type="function">
    <text evidence="4">Flagellin is the subunit protein which polymerizes to form the filaments of bacterial flagella.</text>
</comment>
<evidence type="ECO:0000256" key="1">
    <source>
        <dbReference type="ARBA" id="ARBA00005709"/>
    </source>
</evidence>
<keyword evidence="9" id="KW-1185">Reference proteome</keyword>
<dbReference type="Pfam" id="PF00669">
    <property type="entry name" value="Flagellin_N"/>
    <property type="match status" value="1"/>
</dbReference>
<name>A0AAN1WKI9_9GAMM</name>
<dbReference type="InterPro" id="IPR046358">
    <property type="entry name" value="Flagellin_C"/>
</dbReference>
<evidence type="ECO:0000313" key="9">
    <source>
        <dbReference type="Proteomes" id="UP001320119"/>
    </source>
</evidence>
<evidence type="ECO:0000256" key="4">
    <source>
        <dbReference type="RuleBase" id="RU362073"/>
    </source>
</evidence>
<keyword evidence="8" id="KW-0966">Cell projection</keyword>
<dbReference type="InterPro" id="IPR001492">
    <property type="entry name" value="Flagellin"/>
</dbReference>